<dbReference type="AlphaFoldDB" id="A0A1Q9CMC9"/>
<name>A0A1Q9CMC9_SYMMI</name>
<accession>A0A1Q9CMC9</accession>
<evidence type="ECO:0000256" key="1">
    <source>
        <dbReference type="SAM" id="MobiDB-lite"/>
    </source>
</evidence>
<proteinExistence type="predicted"/>
<dbReference type="Proteomes" id="UP000186817">
    <property type="component" value="Unassembled WGS sequence"/>
</dbReference>
<reference evidence="2 3" key="1">
    <citation type="submission" date="2016-02" db="EMBL/GenBank/DDBJ databases">
        <title>Genome analysis of coral dinoflagellate symbionts highlights evolutionary adaptations to a symbiotic lifestyle.</title>
        <authorList>
            <person name="Aranda M."/>
            <person name="Li Y."/>
            <person name="Liew Y.J."/>
            <person name="Baumgarten S."/>
            <person name="Simakov O."/>
            <person name="Wilson M."/>
            <person name="Piel J."/>
            <person name="Ashoor H."/>
            <person name="Bougouffa S."/>
            <person name="Bajic V.B."/>
            <person name="Ryu T."/>
            <person name="Ravasi T."/>
            <person name="Bayer T."/>
            <person name="Micklem G."/>
            <person name="Kim H."/>
            <person name="Bhak J."/>
            <person name="Lajeunesse T.C."/>
            <person name="Voolstra C.R."/>
        </authorList>
    </citation>
    <scope>NUCLEOTIDE SEQUENCE [LARGE SCALE GENOMIC DNA]</scope>
    <source>
        <strain evidence="2 3">CCMP2467</strain>
    </source>
</reference>
<gene>
    <name evidence="2" type="ORF">AK812_SmicGene35138</name>
</gene>
<keyword evidence="3" id="KW-1185">Reference proteome</keyword>
<feature type="region of interest" description="Disordered" evidence="1">
    <location>
        <begin position="1"/>
        <end position="33"/>
    </location>
</feature>
<feature type="compositionally biased region" description="Polar residues" evidence="1">
    <location>
        <begin position="7"/>
        <end position="16"/>
    </location>
</feature>
<protein>
    <submittedName>
        <fullName evidence="2">Uncharacterized protein</fullName>
    </submittedName>
</protein>
<comment type="caution">
    <text evidence="2">The sequence shown here is derived from an EMBL/GenBank/DDBJ whole genome shotgun (WGS) entry which is preliminary data.</text>
</comment>
<evidence type="ECO:0000313" key="3">
    <source>
        <dbReference type="Proteomes" id="UP000186817"/>
    </source>
</evidence>
<dbReference type="OrthoDB" id="10494589at2759"/>
<organism evidence="2 3">
    <name type="scientific">Symbiodinium microadriaticum</name>
    <name type="common">Dinoflagellate</name>
    <name type="synonym">Zooxanthella microadriatica</name>
    <dbReference type="NCBI Taxonomy" id="2951"/>
    <lineage>
        <taxon>Eukaryota</taxon>
        <taxon>Sar</taxon>
        <taxon>Alveolata</taxon>
        <taxon>Dinophyceae</taxon>
        <taxon>Suessiales</taxon>
        <taxon>Symbiodiniaceae</taxon>
        <taxon>Symbiodinium</taxon>
    </lineage>
</organism>
<evidence type="ECO:0000313" key="2">
    <source>
        <dbReference type="EMBL" id="OLP84027.1"/>
    </source>
</evidence>
<dbReference type="EMBL" id="LSRX01001073">
    <property type="protein sequence ID" value="OLP84027.1"/>
    <property type="molecule type" value="Genomic_DNA"/>
</dbReference>
<sequence>MSEENPTEGNRTSNRRSFYGPIGGATPQEDVRSGMDQITERLEKLEKDVTKKQDAILRQLHFLTSNFRSEKSASHSPAGFR</sequence>